<evidence type="ECO:0000256" key="7">
    <source>
        <dbReference type="ARBA" id="ARBA00025225"/>
    </source>
</evidence>
<evidence type="ECO:0000256" key="5">
    <source>
        <dbReference type="ARBA" id="ARBA00022989"/>
    </source>
</evidence>
<dbReference type="SMART" id="SM01378">
    <property type="entry name" value="Romo1"/>
    <property type="match status" value="1"/>
</dbReference>
<accession>A0A2G5V325</accession>
<comment type="subcellular location">
    <subcellularLocation>
        <location evidence="1">Membrane</location>
    </subcellularLocation>
</comment>
<evidence type="ECO:0000256" key="4">
    <source>
        <dbReference type="ARBA" id="ARBA00022692"/>
    </source>
</evidence>
<comment type="caution">
    <text evidence="11">The sequence shown here is derived from an EMBL/GenBank/DDBJ whole genome shotgun (WGS) entry which is preliminary data.</text>
</comment>
<comment type="similarity">
    <text evidence="2">Belongs to the MGR2 family.</text>
</comment>
<keyword evidence="5 10" id="KW-1133">Transmembrane helix</keyword>
<evidence type="ECO:0000313" key="12">
    <source>
        <dbReference type="Proteomes" id="UP000230233"/>
    </source>
</evidence>
<evidence type="ECO:0000256" key="1">
    <source>
        <dbReference type="ARBA" id="ARBA00004370"/>
    </source>
</evidence>
<evidence type="ECO:0000256" key="3">
    <source>
        <dbReference type="ARBA" id="ARBA00016275"/>
    </source>
</evidence>
<feature type="transmembrane region" description="Helical" evidence="10">
    <location>
        <begin position="27"/>
        <end position="47"/>
    </location>
</feature>
<dbReference type="Proteomes" id="UP000230233">
    <property type="component" value="Chromosome II"/>
</dbReference>
<proteinExistence type="inferred from homology"/>
<dbReference type="EMBL" id="PDUG01000002">
    <property type="protein sequence ID" value="PIC46179.1"/>
    <property type="molecule type" value="Genomic_DNA"/>
</dbReference>
<evidence type="ECO:0000256" key="10">
    <source>
        <dbReference type="SAM" id="Phobius"/>
    </source>
</evidence>
<dbReference type="PANTHER" id="PTHR28525:SF1">
    <property type="entry name" value="REACTIVE OXYGEN SPECIES MODULATOR 1"/>
    <property type="match status" value="1"/>
</dbReference>
<evidence type="ECO:0000256" key="9">
    <source>
        <dbReference type="ARBA" id="ARBA00032686"/>
    </source>
</evidence>
<dbReference type="GO" id="GO:0005744">
    <property type="term" value="C:TIM23 mitochondrial import inner membrane translocase complex"/>
    <property type="evidence" value="ECO:0007669"/>
    <property type="project" value="TreeGrafter"/>
</dbReference>
<reference evidence="12" key="1">
    <citation type="submission" date="2017-10" db="EMBL/GenBank/DDBJ databases">
        <title>Rapid genome shrinkage in a self-fertile nematode reveals novel sperm competition proteins.</title>
        <authorList>
            <person name="Yin D."/>
            <person name="Schwarz E.M."/>
            <person name="Thomas C.G."/>
            <person name="Felde R.L."/>
            <person name="Korf I.F."/>
            <person name="Cutter A.D."/>
            <person name="Schartner C.M."/>
            <person name="Ralston E.J."/>
            <person name="Meyer B.J."/>
            <person name="Haag E.S."/>
        </authorList>
    </citation>
    <scope>NUCLEOTIDE SEQUENCE [LARGE SCALE GENOMIC DNA]</scope>
    <source>
        <strain evidence="12">JU1422</strain>
    </source>
</reference>
<dbReference type="GO" id="GO:0045039">
    <property type="term" value="P:protein insertion into mitochondrial inner membrane"/>
    <property type="evidence" value="ECO:0007669"/>
    <property type="project" value="TreeGrafter"/>
</dbReference>
<organism evidence="11 12">
    <name type="scientific">Caenorhabditis nigoni</name>
    <dbReference type="NCBI Taxonomy" id="1611254"/>
    <lineage>
        <taxon>Eukaryota</taxon>
        <taxon>Metazoa</taxon>
        <taxon>Ecdysozoa</taxon>
        <taxon>Nematoda</taxon>
        <taxon>Chromadorea</taxon>
        <taxon>Rhabditida</taxon>
        <taxon>Rhabditina</taxon>
        <taxon>Rhabditomorpha</taxon>
        <taxon>Rhabditoidea</taxon>
        <taxon>Rhabditidae</taxon>
        <taxon>Peloderinae</taxon>
        <taxon>Caenorhabditis</taxon>
    </lineage>
</organism>
<evidence type="ECO:0000313" key="11">
    <source>
        <dbReference type="EMBL" id="PIC46179.1"/>
    </source>
</evidence>
<dbReference type="Pfam" id="PF10247">
    <property type="entry name" value="Romo1"/>
    <property type="match status" value="1"/>
</dbReference>
<dbReference type="GO" id="GO:0030150">
    <property type="term" value="P:protein import into mitochondrial matrix"/>
    <property type="evidence" value="ECO:0007669"/>
    <property type="project" value="TreeGrafter"/>
</dbReference>
<dbReference type="InterPro" id="IPR018450">
    <property type="entry name" value="Romo1/Mgr2"/>
</dbReference>
<keyword evidence="12" id="KW-1185">Reference proteome</keyword>
<dbReference type="PANTHER" id="PTHR28525">
    <property type="entry name" value="REACTIVE OXYGEN SPECIES MODULATOR 1"/>
    <property type="match status" value="1"/>
</dbReference>
<comment type="function">
    <text evidence="7">Has antibacterial activity against a variety of bacteria including S.aureus, P.aeruginosa and M.tuberculosis. Acts by inducing bacterial membrane breakage.</text>
</comment>
<dbReference type="OrthoDB" id="5409308at2759"/>
<evidence type="ECO:0000256" key="2">
    <source>
        <dbReference type="ARBA" id="ARBA00007839"/>
    </source>
</evidence>
<name>A0A2G5V325_9PELO</name>
<protein>
    <recommendedName>
        <fullName evidence="3">Reactive oxygen species modulator 1</fullName>
    </recommendedName>
    <alternativeName>
        <fullName evidence="9">Protein MGR2 homolog</fullName>
    </alternativeName>
</protein>
<keyword evidence="6 10" id="KW-0472">Membrane</keyword>
<keyword evidence="4 10" id="KW-0812">Transmembrane</keyword>
<evidence type="ECO:0000256" key="8">
    <source>
        <dbReference type="ARBA" id="ARBA00025243"/>
    </source>
</evidence>
<evidence type="ECO:0000256" key="6">
    <source>
        <dbReference type="ARBA" id="ARBA00023136"/>
    </source>
</evidence>
<comment type="function">
    <text evidence="8">Induces production of reactive oxygen species (ROS) which are necessary for cell proliferation. May play a role in inducing oxidative DNA damage and replicative senescence. May play a role in the coordination of mitochondrial morphology and cell proliferation.</text>
</comment>
<dbReference type="AlphaFoldDB" id="A0A2G5V325"/>
<gene>
    <name evidence="11" type="primary">Cni-rmo-1</name>
    <name evidence="11" type="synonym">Cnig_chr_II.g5954</name>
    <name evidence="11" type="ORF">B9Z55_005954</name>
</gene>
<dbReference type="STRING" id="1611254.A0A2G5V325"/>
<sequence>MPAVPSGYSAVPQGNQPSCFTKIRMGLMMGAMIGGATGILLGGFMGFRAGLRGKELLLQCGKTVAQSGGSFGVFMGVAQGLRC</sequence>